<dbReference type="PROSITE" id="PS51833">
    <property type="entry name" value="HDOD"/>
    <property type="match status" value="1"/>
</dbReference>
<dbReference type="InterPro" id="IPR013976">
    <property type="entry name" value="HDOD"/>
</dbReference>
<accession>A0A8J7FD06</accession>
<evidence type="ECO:0000259" key="1">
    <source>
        <dbReference type="PROSITE" id="PS51833"/>
    </source>
</evidence>
<dbReference type="Pfam" id="PF08668">
    <property type="entry name" value="HDOD"/>
    <property type="match status" value="1"/>
</dbReference>
<keyword evidence="3" id="KW-1185">Reference proteome</keyword>
<dbReference type="AlphaFoldDB" id="A0A8J7FD06"/>
<dbReference type="PANTHER" id="PTHR33525:SF6">
    <property type="entry name" value="HDOD DOMAIN-CONTAINING PROTEIN"/>
    <property type="match status" value="1"/>
</dbReference>
<dbReference type="SUPFAM" id="SSF109604">
    <property type="entry name" value="HD-domain/PDEase-like"/>
    <property type="match status" value="1"/>
</dbReference>
<sequence length="275" mass="31104">MAVSKKCVIPSRPEVFLQFAHLTKEKNPDIYAICAALKRDVALFSAVLAAVNNPYLGLVQKITSLEHAVSLLGINRVFSIVRLTALRNSLSEIGRLDRFWDTSEDVAYICSVLSRRFSNINEDDAYTIGMLHDCGIPLMMGNFEDFKSFLSNIKGENISLLHGAEMETFGSSHYNLGFQVASEWNFPKGLCSAILEQPNYSSFLRDTCEEKLQSRMLLSILLLSKEVSRKYRTYWRVNQPDTPIISDMEAPLNVLAISEADFIEFRDEILLKMQA</sequence>
<dbReference type="Gene3D" id="1.10.3210.10">
    <property type="entry name" value="Hypothetical protein af1432"/>
    <property type="match status" value="1"/>
</dbReference>
<dbReference type="PANTHER" id="PTHR33525">
    <property type="match status" value="1"/>
</dbReference>
<dbReference type="RefSeq" id="WP_193952705.1">
    <property type="nucleotide sequence ID" value="NZ_JADEYS010000006.1"/>
</dbReference>
<reference evidence="2" key="1">
    <citation type="submission" date="2020-10" db="EMBL/GenBank/DDBJ databases">
        <title>Bacterium isolated from coastal waters sediment.</title>
        <authorList>
            <person name="Chen R.-J."/>
            <person name="Lu D.-C."/>
            <person name="Zhu K.-L."/>
            <person name="Du Z.-J."/>
        </authorList>
    </citation>
    <scope>NUCLEOTIDE SEQUENCE</scope>
    <source>
        <strain evidence="2">N1Y112</strain>
    </source>
</reference>
<evidence type="ECO:0000313" key="3">
    <source>
        <dbReference type="Proteomes" id="UP000640333"/>
    </source>
</evidence>
<dbReference type="InterPro" id="IPR052340">
    <property type="entry name" value="RNase_Y/CdgJ"/>
</dbReference>
<dbReference type="Proteomes" id="UP000640333">
    <property type="component" value="Unassembled WGS sequence"/>
</dbReference>
<gene>
    <name evidence="2" type="ORF">IOQ59_07800</name>
</gene>
<dbReference type="EMBL" id="JADEYS010000006">
    <property type="protein sequence ID" value="MBE9397159.1"/>
    <property type="molecule type" value="Genomic_DNA"/>
</dbReference>
<protein>
    <submittedName>
        <fullName evidence="2">HDOD domain-containing protein</fullName>
    </submittedName>
</protein>
<evidence type="ECO:0000313" key="2">
    <source>
        <dbReference type="EMBL" id="MBE9397159.1"/>
    </source>
</evidence>
<name>A0A8J7FD06_9GAMM</name>
<comment type="caution">
    <text evidence="2">The sequence shown here is derived from an EMBL/GenBank/DDBJ whole genome shotgun (WGS) entry which is preliminary data.</text>
</comment>
<proteinExistence type="predicted"/>
<organism evidence="2 3">
    <name type="scientific">Pontibacterium sinense</name>
    <dbReference type="NCBI Taxonomy" id="2781979"/>
    <lineage>
        <taxon>Bacteria</taxon>
        <taxon>Pseudomonadati</taxon>
        <taxon>Pseudomonadota</taxon>
        <taxon>Gammaproteobacteria</taxon>
        <taxon>Oceanospirillales</taxon>
        <taxon>Oceanospirillaceae</taxon>
        <taxon>Pontibacterium</taxon>
    </lineage>
</organism>
<feature type="domain" description="HDOD" evidence="1">
    <location>
        <begin position="9"/>
        <end position="200"/>
    </location>
</feature>